<dbReference type="CDD" id="cd00093">
    <property type="entry name" value="HTH_XRE"/>
    <property type="match status" value="1"/>
</dbReference>
<dbReference type="SMART" id="SM00530">
    <property type="entry name" value="HTH_XRE"/>
    <property type="match status" value="1"/>
</dbReference>
<evidence type="ECO:0000256" key="1">
    <source>
        <dbReference type="ARBA" id="ARBA00023015"/>
    </source>
</evidence>
<keyword evidence="3" id="KW-0804">Transcription</keyword>
<dbReference type="InterPro" id="IPR039418">
    <property type="entry name" value="LexA-like"/>
</dbReference>
<reference evidence="5" key="1">
    <citation type="submission" date="2023-03" db="EMBL/GenBank/DDBJ databases">
        <authorList>
            <person name="Shen W."/>
            <person name="Cai J."/>
        </authorList>
    </citation>
    <scope>NUCLEOTIDE SEQUENCE</scope>
    <source>
        <strain evidence="5">Y15</strain>
    </source>
</reference>
<name>A0AAW8TD03_9ENTE</name>
<evidence type="ECO:0000259" key="4">
    <source>
        <dbReference type="PROSITE" id="PS50943"/>
    </source>
</evidence>
<dbReference type="Pfam" id="PF00717">
    <property type="entry name" value="Peptidase_S24"/>
    <property type="match status" value="1"/>
</dbReference>
<dbReference type="Proteomes" id="UP001254770">
    <property type="component" value="Unassembled WGS sequence"/>
</dbReference>
<feature type="domain" description="HTH cro/C1-type" evidence="4">
    <location>
        <begin position="10"/>
        <end position="64"/>
    </location>
</feature>
<evidence type="ECO:0000313" key="6">
    <source>
        <dbReference type="Proteomes" id="UP001254770"/>
    </source>
</evidence>
<protein>
    <submittedName>
        <fullName evidence="5">S24 family peptidase</fullName>
    </submittedName>
</protein>
<dbReference type="PANTHER" id="PTHR40661">
    <property type="match status" value="1"/>
</dbReference>
<dbReference type="PROSITE" id="PS50943">
    <property type="entry name" value="HTH_CROC1"/>
    <property type="match status" value="1"/>
</dbReference>
<accession>A0AAW8TD03</accession>
<dbReference type="Gene3D" id="2.10.109.10">
    <property type="entry name" value="Umud Fragment, subunit A"/>
    <property type="match status" value="1"/>
</dbReference>
<dbReference type="InterPro" id="IPR036286">
    <property type="entry name" value="LexA/Signal_pep-like_sf"/>
</dbReference>
<dbReference type="EMBL" id="JARPXL010000024">
    <property type="protein sequence ID" value="MDT2546159.1"/>
    <property type="molecule type" value="Genomic_DNA"/>
</dbReference>
<evidence type="ECO:0000256" key="3">
    <source>
        <dbReference type="ARBA" id="ARBA00023163"/>
    </source>
</evidence>
<keyword evidence="1" id="KW-0805">Transcription regulation</keyword>
<evidence type="ECO:0000313" key="5">
    <source>
        <dbReference type="EMBL" id="MDT2546159.1"/>
    </source>
</evidence>
<dbReference type="InterPro" id="IPR010982">
    <property type="entry name" value="Lambda_DNA-bd_dom_sf"/>
</dbReference>
<dbReference type="GO" id="GO:0003677">
    <property type="term" value="F:DNA binding"/>
    <property type="evidence" value="ECO:0007669"/>
    <property type="project" value="UniProtKB-KW"/>
</dbReference>
<comment type="caution">
    <text evidence="5">The sequence shown here is derived from an EMBL/GenBank/DDBJ whole genome shotgun (WGS) entry which is preliminary data.</text>
</comment>
<dbReference type="Pfam" id="PF01381">
    <property type="entry name" value="HTH_3"/>
    <property type="match status" value="1"/>
</dbReference>
<gene>
    <name evidence="5" type="ORF">P7D69_17555</name>
</gene>
<proteinExistence type="predicted"/>
<dbReference type="PANTHER" id="PTHR40661:SF1">
    <property type="entry name" value="HTH CRO_C1-TYPE DOMAIN-CONTAINING PROTEIN"/>
    <property type="match status" value="1"/>
</dbReference>
<dbReference type="SUPFAM" id="SSF47413">
    <property type="entry name" value="lambda repressor-like DNA-binding domains"/>
    <property type="match status" value="1"/>
</dbReference>
<dbReference type="RefSeq" id="WP_311880521.1">
    <property type="nucleotide sequence ID" value="NZ_JARPXL010000024.1"/>
</dbReference>
<dbReference type="CDD" id="cd06529">
    <property type="entry name" value="S24_LexA-like"/>
    <property type="match status" value="1"/>
</dbReference>
<dbReference type="InterPro" id="IPR015927">
    <property type="entry name" value="Peptidase_S24_S26A/B/C"/>
</dbReference>
<evidence type="ECO:0000256" key="2">
    <source>
        <dbReference type="ARBA" id="ARBA00023125"/>
    </source>
</evidence>
<dbReference type="SUPFAM" id="SSF51306">
    <property type="entry name" value="LexA/Signal peptidase"/>
    <property type="match status" value="1"/>
</dbReference>
<keyword evidence="2" id="KW-0238">DNA-binding</keyword>
<dbReference type="AlphaFoldDB" id="A0AAW8TD03"/>
<dbReference type="Gene3D" id="1.10.260.40">
    <property type="entry name" value="lambda repressor-like DNA-binding domains"/>
    <property type="match status" value="1"/>
</dbReference>
<organism evidence="5 6">
    <name type="scientific">Enterococcus raffinosus</name>
    <dbReference type="NCBI Taxonomy" id="71452"/>
    <lineage>
        <taxon>Bacteria</taxon>
        <taxon>Bacillati</taxon>
        <taxon>Bacillota</taxon>
        <taxon>Bacilli</taxon>
        <taxon>Lactobacillales</taxon>
        <taxon>Enterococcaceae</taxon>
        <taxon>Enterococcus</taxon>
    </lineage>
</organism>
<sequence>MKKNILGSVIKDARKKKKLTQEQLSKLTGYSQNTISNHENGNRSLDEDNIKTYATALGLTSDDLFEALDIKNSLENKIMIIDKKQTKIDNLLDVYSQLEGSRQTKVYNFAEQQLEEQNSNVVQFPIQNSHEEVQAYLSAGTGILNYYEADKDIVEVPADAPEHDWIFKIVGDSMKPLFDTGDIVYVDEFKQGTDTIQNGRIYVVEVDGEAYIKKVYVYEETKILRLVSLNKDYTDLLFNFENSDINFIGRVII</sequence>
<dbReference type="InterPro" id="IPR001387">
    <property type="entry name" value="Cro/C1-type_HTH"/>
</dbReference>